<dbReference type="EMBL" id="AFRT01003041">
    <property type="protein sequence ID" value="ELU36819.1"/>
    <property type="molecule type" value="Genomic_DNA"/>
</dbReference>
<feature type="transmembrane region" description="Helical" evidence="1">
    <location>
        <begin position="152"/>
        <end position="173"/>
    </location>
</feature>
<name>L8WKE2_THACA</name>
<evidence type="ECO:0000313" key="3">
    <source>
        <dbReference type="Proteomes" id="UP000011668"/>
    </source>
</evidence>
<keyword evidence="1" id="KW-0472">Membrane</keyword>
<accession>L8WKE2</accession>
<dbReference type="OrthoDB" id="3268834at2759"/>
<comment type="caution">
    <text evidence="2">The sequence shown here is derived from an EMBL/GenBank/DDBJ whole genome shotgun (WGS) entry which is preliminary data.</text>
</comment>
<dbReference type="HOGENOM" id="CLU_850412_0_0_1"/>
<dbReference type="AlphaFoldDB" id="L8WKE2"/>
<reference evidence="2 3" key="1">
    <citation type="journal article" date="2013" name="Nat. Commun.">
        <title>The evolution and pathogenic mechanisms of the rice sheath blight pathogen.</title>
        <authorList>
            <person name="Zheng A."/>
            <person name="Lin R."/>
            <person name="Xu L."/>
            <person name="Qin P."/>
            <person name="Tang C."/>
            <person name="Ai P."/>
            <person name="Zhang D."/>
            <person name="Liu Y."/>
            <person name="Sun Z."/>
            <person name="Feng H."/>
            <person name="Wang Y."/>
            <person name="Chen Y."/>
            <person name="Liang X."/>
            <person name="Fu R."/>
            <person name="Li Q."/>
            <person name="Zhang J."/>
            <person name="Yu X."/>
            <person name="Xie Z."/>
            <person name="Ding L."/>
            <person name="Guan P."/>
            <person name="Tang J."/>
            <person name="Liang Y."/>
            <person name="Wang S."/>
            <person name="Deng Q."/>
            <person name="Li S."/>
            <person name="Zhu J."/>
            <person name="Wang L."/>
            <person name="Liu H."/>
            <person name="Li P."/>
        </authorList>
    </citation>
    <scope>NUCLEOTIDE SEQUENCE [LARGE SCALE GENOMIC DNA]</scope>
    <source>
        <strain evidence="3">AG-1 IA</strain>
    </source>
</reference>
<organism evidence="2 3">
    <name type="scientific">Thanatephorus cucumeris (strain AG1-IA)</name>
    <name type="common">Rice sheath blight fungus</name>
    <name type="synonym">Rhizoctonia solani</name>
    <dbReference type="NCBI Taxonomy" id="983506"/>
    <lineage>
        <taxon>Eukaryota</taxon>
        <taxon>Fungi</taxon>
        <taxon>Dikarya</taxon>
        <taxon>Basidiomycota</taxon>
        <taxon>Agaricomycotina</taxon>
        <taxon>Agaricomycetes</taxon>
        <taxon>Cantharellales</taxon>
        <taxon>Ceratobasidiaceae</taxon>
        <taxon>Rhizoctonia</taxon>
        <taxon>Rhizoctonia solani AG-1</taxon>
    </lineage>
</organism>
<keyword evidence="1" id="KW-0812">Transmembrane</keyword>
<dbReference type="Proteomes" id="UP000011668">
    <property type="component" value="Unassembled WGS sequence"/>
</dbReference>
<keyword evidence="1" id="KW-1133">Transmembrane helix</keyword>
<evidence type="ECO:0000256" key="1">
    <source>
        <dbReference type="SAM" id="Phobius"/>
    </source>
</evidence>
<gene>
    <name evidence="2" type="ORF">AG1IA_09157</name>
</gene>
<sequence length="327" mass="35594">MMIAAIRDYMAPPRFDLNKGRNSGQRVGGHVAENQQVNHPARKRLHSLRGKVSSPSGPTNLGSLALTPVAYNSTSRPCRSRGAAEQRSIVPCSHIGKRTTARDVLEIPARDFSGYQPLKLRRAEFPEVVVDVHLHRPHTQVTRAFTFAKMMLFKVVFATVALCACMVMAAPLVSVRPRPSRQSDKRTNDDEYMLVTKTQTLLVHKGNGGKTKTVTKTKTKTEYVTVTADCATTLATDTFTVPTDTTTETLPTLTDTSLSSDTLTVAPTTTTTDTVPTDTLTLSITTNTDTLTLTDDPITTTTTTTGDLTTTTTAGSTLPTFRARSWF</sequence>
<keyword evidence="3" id="KW-1185">Reference proteome</keyword>
<evidence type="ECO:0000313" key="2">
    <source>
        <dbReference type="EMBL" id="ELU36819.1"/>
    </source>
</evidence>
<protein>
    <submittedName>
        <fullName evidence="2">Uncharacterized protein</fullName>
    </submittedName>
</protein>
<proteinExistence type="predicted"/>